<dbReference type="RefSeq" id="WP_394476662.1">
    <property type="nucleotide sequence ID" value="NZ_JBIGHV010000002.1"/>
</dbReference>
<proteinExistence type="predicted"/>
<gene>
    <name evidence="1" type="ORF">ACG00Y_05315</name>
</gene>
<sequence>MTLATTTPDGEPQAFGLPLPTRLQPGLVSANALLPEAMAWQFHGLSPQV</sequence>
<name>A0ABW7EY74_9BURK</name>
<reference evidence="1 2" key="1">
    <citation type="submission" date="2024-08" db="EMBL/GenBank/DDBJ databases">
        <authorList>
            <person name="Lu H."/>
        </authorList>
    </citation>
    <scope>NUCLEOTIDE SEQUENCE [LARGE SCALE GENOMIC DNA]</scope>
    <source>
        <strain evidence="1 2">LYH14W</strain>
    </source>
</reference>
<comment type="caution">
    <text evidence="1">The sequence shown here is derived from an EMBL/GenBank/DDBJ whole genome shotgun (WGS) entry which is preliminary data.</text>
</comment>
<dbReference type="Proteomes" id="UP001606210">
    <property type="component" value="Unassembled WGS sequence"/>
</dbReference>
<dbReference type="EMBL" id="JBIGHV010000002">
    <property type="protein sequence ID" value="MFG6429319.1"/>
    <property type="molecule type" value="Genomic_DNA"/>
</dbReference>
<evidence type="ECO:0000313" key="1">
    <source>
        <dbReference type="EMBL" id="MFG6429319.1"/>
    </source>
</evidence>
<evidence type="ECO:0000313" key="2">
    <source>
        <dbReference type="Proteomes" id="UP001606210"/>
    </source>
</evidence>
<accession>A0ABW7EY74</accession>
<keyword evidence="2" id="KW-1185">Reference proteome</keyword>
<protein>
    <submittedName>
        <fullName evidence="1">Uncharacterized protein</fullName>
    </submittedName>
</protein>
<organism evidence="1 2">
    <name type="scientific">Pelomonas parva</name>
    <dbReference type="NCBI Taxonomy" id="3299032"/>
    <lineage>
        <taxon>Bacteria</taxon>
        <taxon>Pseudomonadati</taxon>
        <taxon>Pseudomonadota</taxon>
        <taxon>Betaproteobacteria</taxon>
        <taxon>Burkholderiales</taxon>
        <taxon>Sphaerotilaceae</taxon>
        <taxon>Roseateles</taxon>
    </lineage>
</organism>